<dbReference type="Pfam" id="PF01192">
    <property type="entry name" value="RNA_pol_Rpb6"/>
    <property type="match status" value="1"/>
</dbReference>
<evidence type="ECO:0000256" key="3">
    <source>
        <dbReference type="ARBA" id="ARBA00023163"/>
    </source>
</evidence>
<dbReference type="GO" id="GO:0006360">
    <property type="term" value="P:transcription by RNA polymerase I"/>
    <property type="evidence" value="ECO:0007669"/>
    <property type="project" value="TreeGrafter"/>
</dbReference>
<dbReference type="NCBIfam" id="NF002208">
    <property type="entry name" value="PRK01099.1-3"/>
    <property type="match status" value="1"/>
</dbReference>
<dbReference type="PROSITE" id="PS01111">
    <property type="entry name" value="RNA_POL_K_14KD"/>
    <property type="match status" value="1"/>
</dbReference>
<dbReference type="EMBL" id="JAEPRD010000087">
    <property type="protein sequence ID" value="KAG2200143.1"/>
    <property type="molecule type" value="Genomic_DNA"/>
</dbReference>
<evidence type="ECO:0000256" key="5">
    <source>
        <dbReference type="ARBA" id="ARBA00025773"/>
    </source>
</evidence>
<dbReference type="PIRSF" id="PIRSF000778">
    <property type="entry name" value="RpoK/RPB6"/>
    <property type="match status" value="1"/>
</dbReference>
<evidence type="ECO:0000256" key="2">
    <source>
        <dbReference type="ARBA" id="ARBA00022478"/>
    </source>
</evidence>
<evidence type="ECO:0000313" key="8">
    <source>
        <dbReference type="Proteomes" id="UP000603453"/>
    </source>
</evidence>
<dbReference type="SUPFAM" id="SSF63562">
    <property type="entry name" value="RPB6/omega subunit-like"/>
    <property type="match status" value="1"/>
</dbReference>
<comment type="similarity">
    <text evidence="5">Belongs to the archaeal Rpo6/eukaryotic RPB6 RNA polymerase subunit family.</text>
</comment>
<keyword evidence="8" id="KW-1185">Reference proteome</keyword>
<dbReference type="GO" id="GO:0003677">
    <property type="term" value="F:DNA binding"/>
    <property type="evidence" value="ECO:0007669"/>
    <property type="project" value="InterPro"/>
</dbReference>
<comment type="caution">
    <text evidence="7">The sequence shown here is derived from an EMBL/GenBank/DDBJ whole genome shotgun (WGS) entry which is preliminary data.</text>
</comment>
<keyword evidence="2" id="KW-0240">DNA-directed RNA polymerase</keyword>
<evidence type="ECO:0008006" key="9">
    <source>
        <dbReference type="Google" id="ProtNLM"/>
    </source>
</evidence>
<dbReference type="PANTHER" id="PTHR47227:SF5">
    <property type="entry name" value="DNA-DIRECTED RNA POLYMERASES I, II, AND III SUBUNIT RPABC2"/>
    <property type="match status" value="1"/>
</dbReference>
<dbReference type="AlphaFoldDB" id="A0A8H7QYM4"/>
<keyword evidence="4" id="KW-0539">Nucleus</keyword>
<keyword evidence="3" id="KW-0804">Transcription</keyword>
<evidence type="ECO:0000256" key="6">
    <source>
        <dbReference type="SAM" id="MobiDB-lite"/>
    </source>
</evidence>
<feature type="compositionally biased region" description="Acidic residues" evidence="6">
    <location>
        <begin position="18"/>
        <end position="30"/>
    </location>
</feature>
<evidence type="ECO:0000256" key="1">
    <source>
        <dbReference type="ARBA" id="ARBA00004123"/>
    </source>
</evidence>
<dbReference type="InterPro" id="IPR020708">
    <property type="entry name" value="DNA-dir_RNA_polK_14-18kDa_CS"/>
</dbReference>
<dbReference type="GO" id="GO:0006366">
    <property type="term" value="P:transcription by RNA polymerase II"/>
    <property type="evidence" value="ECO:0007669"/>
    <property type="project" value="TreeGrafter"/>
</dbReference>
<dbReference type="GO" id="GO:0005666">
    <property type="term" value="C:RNA polymerase III complex"/>
    <property type="evidence" value="ECO:0007669"/>
    <property type="project" value="TreeGrafter"/>
</dbReference>
<dbReference type="PANTHER" id="PTHR47227">
    <property type="entry name" value="DNA-DIRECTED RNA POLYMERASE SUBUNIT K"/>
    <property type="match status" value="1"/>
</dbReference>
<reference evidence="7" key="1">
    <citation type="submission" date="2020-12" db="EMBL/GenBank/DDBJ databases">
        <title>Metabolic potential, ecology and presence of endohyphal bacteria is reflected in genomic diversity of Mucoromycotina.</title>
        <authorList>
            <person name="Muszewska A."/>
            <person name="Okrasinska A."/>
            <person name="Steczkiewicz K."/>
            <person name="Drgas O."/>
            <person name="Orlowska M."/>
            <person name="Perlinska-Lenart U."/>
            <person name="Aleksandrzak-Piekarczyk T."/>
            <person name="Szatraj K."/>
            <person name="Zielenkiewicz U."/>
            <person name="Pilsyk S."/>
            <person name="Malc E."/>
            <person name="Mieczkowski P."/>
            <person name="Kruszewska J.S."/>
            <person name="Biernat P."/>
            <person name="Pawlowska J."/>
        </authorList>
    </citation>
    <scope>NUCLEOTIDE SEQUENCE</scope>
    <source>
        <strain evidence="7">WA0000017839</strain>
    </source>
</reference>
<dbReference type="InterPro" id="IPR028363">
    <property type="entry name" value="RPB6"/>
</dbReference>
<protein>
    <recommendedName>
        <fullName evidence="9">RPB6 homolog</fullName>
    </recommendedName>
</protein>
<evidence type="ECO:0000256" key="4">
    <source>
        <dbReference type="ARBA" id="ARBA00023242"/>
    </source>
</evidence>
<dbReference type="OrthoDB" id="259769at2759"/>
<dbReference type="GO" id="GO:0042797">
    <property type="term" value="P:tRNA transcription by RNA polymerase III"/>
    <property type="evidence" value="ECO:0007669"/>
    <property type="project" value="TreeGrafter"/>
</dbReference>
<dbReference type="GO" id="GO:0005736">
    <property type="term" value="C:RNA polymerase I complex"/>
    <property type="evidence" value="ECO:0007669"/>
    <property type="project" value="TreeGrafter"/>
</dbReference>
<dbReference type="Proteomes" id="UP000603453">
    <property type="component" value="Unassembled WGS sequence"/>
</dbReference>
<dbReference type="GO" id="GO:0005665">
    <property type="term" value="C:RNA polymerase II, core complex"/>
    <property type="evidence" value="ECO:0007669"/>
    <property type="project" value="InterPro"/>
</dbReference>
<accession>A0A8H7QYM4</accession>
<feature type="compositionally biased region" description="Acidic residues" evidence="6">
    <location>
        <begin position="1"/>
        <end position="10"/>
    </location>
</feature>
<gene>
    <name evidence="7" type="ORF">INT47_012424</name>
</gene>
<dbReference type="InterPro" id="IPR036161">
    <property type="entry name" value="RPB6/omega-like_sf"/>
</dbReference>
<organism evidence="7 8">
    <name type="scientific">Mucor saturninus</name>
    <dbReference type="NCBI Taxonomy" id="64648"/>
    <lineage>
        <taxon>Eukaryota</taxon>
        <taxon>Fungi</taxon>
        <taxon>Fungi incertae sedis</taxon>
        <taxon>Mucoromycota</taxon>
        <taxon>Mucoromycotina</taxon>
        <taxon>Mucoromycetes</taxon>
        <taxon>Mucorales</taxon>
        <taxon>Mucorineae</taxon>
        <taxon>Mucoraceae</taxon>
        <taxon>Mucor</taxon>
    </lineage>
</organism>
<dbReference type="InterPro" id="IPR006110">
    <property type="entry name" value="Pol_omega/Rpo6/RPB6"/>
</dbReference>
<dbReference type="SMART" id="SM01409">
    <property type="entry name" value="RNA_pol_Rpb6"/>
    <property type="match status" value="1"/>
</dbReference>
<dbReference type="Gene3D" id="3.90.940.10">
    <property type="match status" value="1"/>
</dbReference>
<dbReference type="InterPro" id="IPR006111">
    <property type="entry name" value="Rpo6/Rpb6"/>
</dbReference>
<feature type="region of interest" description="Disordered" evidence="6">
    <location>
        <begin position="1"/>
        <end position="30"/>
    </location>
</feature>
<name>A0A8H7QYM4_9FUNG</name>
<sequence>MDYEDDEPQDFNDYSDHYEEEEVEEPVYDEQQGESVAILDDVMAGGVGTVPTEINSAERTERITTPYMTKYEKARILGTRALQISLSAPVMIEIDGETDALAIANRELREKKIPLIIRRFMPDGTYEDWKVRDLIVD</sequence>
<evidence type="ECO:0000313" key="7">
    <source>
        <dbReference type="EMBL" id="KAG2200143.1"/>
    </source>
</evidence>
<proteinExistence type="inferred from homology"/>
<comment type="subcellular location">
    <subcellularLocation>
        <location evidence="1">Nucleus</location>
    </subcellularLocation>
</comment>
<dbReference type="PIRSF" id="PIRSF500154">
    <property type="entry name" value="RPB6"/>
    <property type="match status" value="1"/>
</dbReference>
<dbReference type="GO" id="GO:0003899">
    <property type="term" value="F:DNA-directed RNA polymerase activity"/>
    <property type="evidence" value="ECO:0007669"/>
    <property type="project" value="InterPro"/>
</dbReference>